<sequence length="43" mass="5284">MQHPDVTDNFPYRIECIYDKVRCFFFFIKRFALSLQPINVQNE</sequence>
<organism evidence="1 2">
    <name type="scientific">Tannerella forsythia (strain ATCC 43037 / JCM 10827 / CCUG 21028 A / KCTC 5666 / FDC 338)</name>
    <name type="common">Bacteroides forsythus</name>
    <dbReference type="NCBI Taxonomy" id="203275"/>
    <lineage>
        <taxon>Bacteria</taxon>
        <taxon>Pseudomonadati</taxon>
        <taxon>Bacteroidota</taxon>
        <taxon>Bacteroidia</taxon>
        <taxon>Bacteroidales</taxon>
        <taxon>Tannerellaceae</taxon>
        <taxon>Tannerella</taxon>
    </lineage>
</organism>
<reference evidence="2" key="1">
    <citation type="submission" date="2011-12" db="EMBL/GenBank/DDBJ databases">
        <title>Complete sequence of Tannerella forsythia ATCC 43037.</title>
        <authorList>
            <person name="Dewhirst F."/>
            <person name="Tanner A."/>
            <person name="Izard J."/>
            <person name="Brinkac L."/>
            <person name="Durkin A.S."/>
            <person name="Hostetler J."/>
            <person name="Shetty J."/>
            <person name="Torralba M."/>
            <person name="Gill S."/>
            <person name="Nelson K."/>
        </authorList>
    </citation>
    <scope>NUCLEOTIDE SEQUENCE [LARGE SCALE GENOMIC DNA]</scope>
    <source>
        <strain evidence="2">ATCC 43037 / JCM 10827 / CCUG 33226 / KCTC 5666 / FDC 338</strain>
    </source>
</reference>
<dbReference type="KEGG" id="tfo:BFO_0335"/>
<protein>
    <submittedName>
        <fullName evidence="1">Uncharacterized protein</fullName>
    </submittedName>
</protein>
<proteinExistence type="predicted"/>
<name>G8UK31_TANFA</name>
<dbReference type="HOGENOM" id="CLU_3240713_0_0_10"/>
<accession>G8UK31</accession>
<dbReference type="AlphaFoldDB" id="G8UK31"/>
<dbReference type="STRING" id="203275.BFO_0335"/>
<dbReference type="EMBL" id="CP003191">
    <property type="protein sequence ID" value="AEW22285.1"/>
    <property type="molecule type" value="Genomic_DNA"/>
</dbReference>
<gene>
    <name evidence="1" type="ordered locus">BFO_0335</name>
</gene>
<dbReference type="Proteomes" id="UP000005436">
    <property type="component" value="Chromosome"/>
</dbReference>
<evidence type="ECO:0000313" key="1">
    <source>
        <dbReference type="EMBL" id="AEW22285.1"/>
    </source>
</evidence>
<keyword evidence="2" id="KW-1185">Reference proteome</keyword>
<evidence type="ECO:0000313" key="2">
    <source>
        <dbReference type="Proteomes" id="UP000005436"/>
    </source>
</evidence>